<keyword evidence="1" id="KW-1133">Transmembrane helix</keyword>
<accession>A0ABY3R4Y6</accession>
<keyword evidence="1" id="KW-0812">Transmembrane</keyword>
<name>A0ABY3R4Y6_9BRAD</name>
<dbReference type="EMBL" id="CP088156">
    <property type="protein sequence ID" value="UFZ01803.1"/>
    <property type="molecule type" value="Genomic_DNA"/>
</dbReference>
<keyword evidence="3" id="KW-1185">Reference proteome</keyword>
<evidence type="ECO:0000256" key="1">
    <source>
        <dbReference type="SAM" id="Phobius"/>
    </source>
</evidence>
<reference evidence="2" key="1">
    <citation type="journal article" date="2024" name="Antonie Van Leeuwenhoek">
        <title>Bradyrhizobium ontarionense sp. nov., a novel bacterial symbiont isolated from Aeschynomene indica (Indian jointvetch), harbours photosynthesis, nitrogen fixation and nitrous oxide (N2O) reductase genes.</title>
        <authorList>
            <person name="Bromfield E.S.P."/>
            <person name="Cloutier S."/>
        </authorList>
    </citation>
    <scope>NUCLEOTIDE SEQUENCE</scope>
    <source>
        <strain evidence="2">A19</strain>
    </source>
</reference>
<dbReference type="Proteomes" id="UP001431010">
    <property type="component" value="Chromosome"/>
</dbReference>
<proteinExistence type="predicted"/>
<keyword evidence="1" id="KW-0472">Membrane</keyword>
<protein>
    <submittedName>
        <fullName evidence="2">Uncharacterized protein</fullName>
    </submittedName>
</protein>
<evidence type="ECO:0000313" key="3">
    <source>
        <dbReference type="Proteomes" id="UP001431010"/>
    </source>
</evidence>
<feature type="transmembrane region" description="Helical" evidence="1">
    <location>
        <begin position="21"/>
        <end position="44"/>
    </location>
</feature>
<gene>
    <name evidence="2" type="ORF">LQG66_21060</name>
</gene>
<organism evidence="2 3">
    <name type="scientific">Bradyrhizobium ontarionense</name>
    <dbReference type="NCBI Taxonomy" id="2898149"/>
    <lineage>
        <taxon>Bacteria</taxon>
        <taxon>Pseudomonadati</taxon>
        <taxon>Pseudomonadota</taxon>
        <taxon>Alphaproteobacteria</taxon>
        <taxon>Hyphomicrobiales</taxon>
        <taxon>Nitrobacteraceae</taxon>
        <taxon>Bradyrhizobium</taxon>
    </lineage>
</organism>
<sequence length="235" mass="25687">MPVVADHARRFMWRAVRGRTLRVVPALIMLVVLCVAAGKIWLGLAARDAVALPKRGSLFYEALAVLDPAPAAAVSVDAAEAAFRAATNDDRAGLIFRSEHAQQLIVRALSERPLQPRLWLWRVSLLERLDPDDPRIAPSMKMVYFTSPASGTLTAERLRAAVQLRKLDDRELADLIRADITMLLLQGGMLQGRNAQPAIIPSEIGDAYREGSTAGRALLVGVVADTRPDLLSLLR</sequence>
<evidence type="ECO:0000313" key="2">
    <source>
        <dbReference type="EMBL" id="UFZ01803.1"/>
    </source>
</evidence>
<dbReference type="RefSeq" id="WP_231317596.1">
    <property type="nucleotide sequence ID" value="NZ_CP088156.1"/>
</dbReference>